<comment type="caution">
    <text evidence="1">The sequence shown here is derived from an EMBL/GenBank/DDBJ whole genome shotgun (WGS) entry which is preliminary data.</text>
</comment>
<reference evidence="1 2" key="1">
    <citation type="journal article" date="2022" name="bioRxiv">
        <title>The genome of the oomycete Peronosclerospora sorghi, a cosmopolitan pathogen of maize and sorghum, is inflated with dispersed pseudogenes.</title>
        <authorList>
            <person name="Fletcher K."/>
            <person name="Martin F."/>
            <person name="Isakeit T."/>
            <person name="Cavanaugh K."/>
            <person name="Magill C."/>
            <person name="Michelmore R."/>
        </authorList>
    </citation>
    <scope>NUCLEOTIDE SEQUENCE [LARGE SCALE GENOMIC DNA]</scope>
    <source>
        <strain evidence="1">P6</strain>
    </source>
</reference>
<evidence type="ECO:0000313" key="1">
    <source>
        <dbReference type="EMBL" id="KAI9923040.1"/>
    </source>
</evidence>
<dbReference type="EMBL" id="CM047580">
    <property type="protein sequence ID" value="KAI9923040.1"/>
    <property type="molecule type" value="Genomic_DNA"/>
</dbReference>
<accession>A0ACC0WWH5</accession>
<evidence type="ECO:0000313" key="2">
    <source>
        <dbReference type="Proteomes" id="UP001163321"/>
    </source>
</evidence>
<sequence>MGDKRTPPHVVSSSLFFNPESSSSNILGQLYAIQGCHKFSHRHYFQTHKLRELSRNLNFGSWTKSGYLHLNIFIHFNHLHPSLQ</sequence>
<gene>
    <name evidence="1" type="ORF">PsorP6_001421</name>
</gene>
<proteinExistence type="predicted"/>
<dbReference type="Proteomes" id="UP001163321">
    <property type="component" value="Chromosome 1"/>
</dbReference>
<organism evidence="1 2">
    <name type="scientific">Peronosclerospora sorghi</name>
    <dbReference type="NCBI Taxonomy" id="230839"/>
    <lineage>
        <taxon>Eukaryota</taxon>
        <taxon>Sar</taxon>
        <taxon>Stramenopiles</taxon>
        <taxon>Oomycota</taxon>
        <taxon>Peronosporomycetes</taxon>
        <taxon>Peronosporales</taxon>
        <taxon>Peronosporaceae</taxon>
        <taxon>Peronosclerospora</taxon>
    </lineage>
</organism>
<protein>
    <submittedName>
        <fullName evidence="1">Uncharacterized protein</fullName>
    </submittedName>
</protein>
<keyword evidence="2" id="KW-1185">Reference proteome</keyword>
<name>A0ACC0WWH5_9STRA</name>